<feature type="transmembrane region" description="Helical" evidence="9">
    <location>
        <begin position="157"/>
        <end position="176"/>
    </location>
</feature>
<dbReference type="EnsemblMetazoa" id="SMAR015507-RA">
    <property type="protein sequence ID" value="SMAR015507-PA"/>
    <property type="gene ID" value="SMAR015507"/>
</dbReference>
<keyword evidence="12" id="KW-1185">Reference proteome</keyword>
<dbReference type="HOGENOM" id="CLU_037166_0_0_1"/>
<dbReference type="Pfam" id="PF00060">
    <property type="entry name" value="Lig_chan"/>
    <property type="match status" value="1"/>
</dbReference>
<accession>T1JNS8</accession>
<evidence type="ECO:0000259" key="10">
    <source>
        <dbReference type="Pfam" id="PF00060"/>
    </source>
</evidence>
<dbReference type="SUPFAM" id="SSF53850">
    <property type="entry name" value="Periplasmic binding protein-like II"/>
    <property type="match status" value="1"/>
</dbReference>
<dbReference type="InterPro" id="IPR001320">
    <property type="entry name" value="Iontro_rcpt_C"/>
</dbReference>
<feature type="transmembrane region" description="Helical" evidence="9">
    <location>
        <begin position="188"/>
        <end position="208"/>
    </location>
</feature>
<dbReference type="PhylomeDB" id="T1JNS8"/>
<dbReference type="EMBL" id="JH432208">
    <property type="status" value="NOT_ANNOTATED_CDS"/>
    <property type="molecule type" value="Genomic_DNA"/>
</dbReference>
<evidence type="ECO:0000256" key="4">
    <source>
        <dbReference type="ARBA" id="ARBA00022692"/>
    </source>
</evidence>
<evidence type="ECO:0000256" key="8">
    <source>
        <dbReference type="ARBA" id="ARBA00023180"/>
    </source>
</evidence>
<proteinExistence type="inferred from homology"/>
<evidence type="ECO:0000256" key="6">
    <source>
        <dbReference type="ARBA" id="ARBA00023136"/>
    </source>
</evidence>
<evidence type="ECO:0000256" key="2">
    <source>
        <dbReference type="ARBA" id="ARBA00008685"/>
    </source>
</evidence>
<evidence type="ECO:0000256" key="5">
    <source>
        <dbReference type="ARBA" id="ARBA00022989"/>
    </source>
</evidence>
<dbReference type="Proteomes" id="UP000014500">
    <property type="component" value="Unassembled WGS sequence"/>
</dbReference>
<dbReference type="eggNOG" id="KOG1052">
    <property type="taxonomic scope" value="Eukaryota"/>
</dbReference>
<organism evidence="11 12">
    <name type="scientific">Strigamia maritima</name>
    <name type="common">European centipede</name>
    <name type="synonym">Geophilus maritimus</name>
    <dbReference type="NCBI Taxonomy" id="126957"/>
    <lineage>
        <taxon>Eukaryota</taxon>
        <taxon>Metazoa</taxon>
        <taxon>Ecdysozoa</taxon>
        <taxon>Arthropoda</taxon>
        <taxon>Myriapoda</taxon>
        <taxon>Chilopoda</taxon>
        <taxon>Pleurostigmophora</taxon>
        <taxon>Geophilomorpha</taxon>
        <taxon>Linotaeniidae</taxon>
        <taxon>Strigamia</taxon>
    </lineage>
</organism>
<comment type="subcellular location">
    <subcellularLocation>
        <location evidence="1">Cell membrane</location>
        <topology evidence="1">Multi-pass membrane protein</topology>
    </subcellularLocation>
</comment>
<keyword evidence="7" id="KW-0675">Receptor</keyword>
<dbReference type="PANTHER" id="PTHR42643:SF24">
    <property type="entry name" value="IONOTROPIC RECEPTOR 60A"/>
    <property type="match status" value="1"/>
</dbReference>
<reference evidence="11" key="2">
    <citation type="submission" date="2015-02" db="UniProtKB">
        <authorList>
            <consortium name="EnsemblMetazoa"/>
        </authorList>
    </citation>
    <scope>IDENTIFICATION</scope>
</reference>
<evidence type="ECO:0000313" key="11">
    <source>
        <dbReference type="EnsemblMetazoa" id="SMAR015507-PA"/>
    </source>
</evidence>
<evidence type="ECO:0000256" key="7">
    <source>
        <dbReference type="ARBA" id="ARBA00023170"/>
    </source>
</evidence>
<reference evidence="12" key="1">
    <citation type="submission" date="2011-05" db="EMBL/GenBank/DDBJ databases">
        <authorList>
            <person name="Richards S.R."/>
            <person name="Qu J."/>
            <person name="Jiang H."/>
            <person name="Jhangiani S.N."/>
            <person name="Agravi P."/>
            <person name="Goodspeed R."/>
            <person name="Gross S."/>
            <person name="Mandapat C."/>
            <person name="Jackson L."/>
            <person name="Mathew T."/>
            <person name="Pu L."/>
            <person name="Thornton R."/>
            <person name="Saada N."/>
            <person name="Wilczek-Boney K.B."/>
            <person name="Lee S."/>
            <person name="Kovar C."/>
            <person name="Wu Y."/>
            <person name="Scherer S.E."/>
            <person name="Worley K.C."/>
            <person name="Muzny D.M."/>
            <person name="Gibbs R."/>
        </authorList>
    </citation>
    <scope>NUCLEOTIDE SEQUENCE</scope>
    <source>
        <strain evidence="12">Brora</strain>
    </source>
</reference>
<dbReference type="AlphaFoldDB" id="T1JNS8"/>
<comment type="similarity">
    <text evidence="2">Belongs to the glutamate-gated ion channel (TC 1.A.10.1) family.</text>
</comment>
<evidence type="ECO:0000313" key="12">
    <source>
        <dbReference type="Proteomes" id="UP000014500"/>
    </source>
</evidence>
<protein>
    <recommendedName>
        <fullName evidence="10">Ionotropic glutamate receptor C-terminal domain-containing protein</fullName>
    </recommendedName>
</protein>
<evidence type="ECO:0000256" key="9">
    <source>
        <dbReference type="SAM" id="Phobius"/>
    </source>
</evidence>
<dbReference type="STRING" id="126957.T1JNS8"/>
<keyword evidence="6 9" id="KW-0472">Membrane</keyword>
<feature type="transmembrane region" description="Helical" evidence="9">
    <location>
        <begin position="220"/>
        <end position="243"/>
    </location>
</feature>
<dbReference type="GO" id="GO:0015276">
    <property type="term" value="F:ligand-gated monoatomic ion channel activity"/>
    <property type="evidence" value="ECO:0007669"/>
    <property type="project" value="InterPro"/>
</dbReference>
<evidence type="ECO:0000256" key="1">
    <source>
        <dbReference type="ARBA" id="ARBA00004651"/>
    </source>
</evidence>
<dbReference type="InterPro" id="IPR052192">
    <property type="entry name" value="Insect_Ionotropic_Sensory_Rcpt"/>
</dbReference>
<dbReference type="PANTHER" id="PTHR42643">
    <property type="entry name" value="IONOTROPIC RECEPTOR 20A-RELATED"/>
    <property type="match status" value="1"/>
</dbReference>
<dbReference type="GO" id="GO:0005886">
    <property type="term" value="C:plasma membrane"/>
    <property type="evidence" value="ECO:0007669"/>
    <property type="project" value="UniProtKB-SubCell"/>
</dbReference>
<keyword evidence="5 9" id="KW-1133">Transmembrane helix</keyword>
<keyword evidence="3" id="KW-1003">Cell membrane</keyword>
<feature type="domain" description="Ionotropic glutamate receptor C-terminal" evidence="10">
    <location>
        <begin position="160"/>
        <end position="319"/>
    </location>
</feature>
<keyword evidence="8" id="KW-0325">Glycoprotein</keyword>
<sequence length="418" mass="48774">MCPIYIDNLEKPVTKIEFQYLEYKWLSIDTAEFLGKYFLLQLNCHNQSSPPLITLSNSSQIGGYFGQILNNFHTFEDNSMQRQTIWIVCQWKLDRNSWIGDLTNESADIACGLVMTRLRKNYINFSPPLFPIQFDVIYRRLDQHEWNYSFYLQPCNMKIWCIFAISLIVILVKILANKRLKKKNCTDCVINFINEFLLCWPFVLLGNLNCISLKSIKFVFAIYVAFSMLILFSYSSVLTSLLATTKMKIPFSSLEDMLEKKNFLPVITYGHKLEEIFMKPPYENRTVLKVKSSKKAIEVIYSEKFGFLSSLLNVQHLIHRNCSFAVAPHFIDREFGRIAYSKQFEYVDYFNYKILLLKETGILSAEFKRFFPSFESCPEEPFNPISFGQIIGPFILIMSGILISILLLIIELIAYKCN</sequence>
<dbReference type="Gene3D" id="1.10.287.70">
    <property type="match status" value="1"/>
</dbReference>
<feature type="transmembrane region" description="Helical" evidence="9">
    <location>
        <begin position="394"/>
        <end position="415"/>
    </location>
</feature>
<evidence type="ECO:0000256" key="3">
    <source>
        <dbReference type="ARBA" id="ARBA00022475"/>
    </source>
</evidence>
<keyword evidence="4 9" id="KW-0812">Transmembrane</keyword>
<dbReference type="GO" id="GO:0050906">
    <property type="term" value="P:detection of stimulus involved in sensory perception"/>
    <property type="evidence" value="ECO:0007669"/>
    <property type="project" value="UniProtKB-ARBA"/>
</dbReference>
<name>T1JNS8_STRMM</name>